<dbReference type="PANTHER" id="PTHR10492">
    <property type="match status" value="1"/>
</dbReference>
<keyword evidence="3" id="KW-1185">Reference proteome</keyword>
<keyword evidence="1" id="KW-0233">DNA recombination</keyword>
<evidence type="ECO:0000313" key="3">
    <source>
        <dbReference type="Proteomes" id="UP000046392"/>
    </source>
</evidence>
<proteinExistence type="inferred from homology"/>
<dbReference type="InterPro" id="IPR049163">
    <property type="entry name" value="Pif1-like_2B_dom"/>
</dbReference>
<keyword evidence="1" id="KW-0067">ATP-binding</keyword>
<dbReference type="InterPro" id="IPR025476">
    <property type="entry name" value="Helitron_helicase-like"/>
</dbReference>
<comment type="catalytic activity">
    <reaction evidence="1">
        <text>ATP + H2O = ADP + phosphate + H(+)</text>
        <dbReference type="Rhea" id="RHEA:13065"/>
        <dbReference type="ChEBI" id="CHEBI:15377"/>
        <dbReference type="ChEBI" id="CHEBI:15378"/>
        <dbReference type="ChEBI" id="CHEBI:30616"/>
        <dbReference type="ChEBI" id="CHEBI:43474"/>
        <dbReference type="ChEBI" id="CHEBI:456216"/>
        <dbReference type="EC" id="5.6.2.3"/>
    </reaction>
</comment>
<dbReference type="GO" id="GO:0000723">
    <property type="term" value="P:telomere maintenance"/>
    <property type="evidence" value="ECO:0007669"/>
    <property type="project" value="InterPro"/>
</dbReference>
<keyword evidence="1" id="KW-0378">Hydrolase</keyword>
<dbReference type="Proteomes" id="UP000046392">
    <property type="component" value="Unplaced"/>
</dbReference>
<keyword evidence="1" id="KW-0547">Nucleotide-binding</keyword>
<dbReference type="InterPro" id="IPR010285">
    <property type="entry name" value="DNA_helicase_pif1-like_DEAD"/>
</dbReference>
<dbReference type="Pfam" id="PF21530">
    <property type="entry name" value="Pif1_2B_dom"/>
    <property type="match status" value="1"/>
</dbReference>
<sequence length="1365" mass="158094">MIGSEEYEAMKVKYSERNAPAANVKRKVIDEETLFYIKVELRNFISEQPIAGQYRRFIDILRNSVNNEEFNKKHFVLRVVKPGPNDNKNEEVPLNPDEVAFIYDSTDGFIPQMDVILAKIPDPENPSSVKLIALNRNHPLIDTLTYTVLLPGGEITFDVEKRKANPNTYPSRREYFRYNIFYGEDGSILLKSERLLQQLAIDYYVRIENDIVEYARKINKERRDIDNKYGNVIDNIVDKGIDENEEDNDENIFNPKTEEETATRILKSLTGGPKWYKFKELNALAVQRYFGKPHLFITFTCNPKWSEISKSLVNNQTSMSRSEIVDRVFAKKLEILISLLKGGLFGEKDYLFYSVEIQKRGLPHAHILIRLKNFDKSPEKIDETLSAELPDPKVDPKLYDLVVRHMLHHDCPKIREKGPCWSVSKDKCTKDFPKAFIEKTYVCPKTGRVFYRRRNNIQENITLENKRIIDNGFVVPYNGLLLKIFNAHINVEIVNQVLAVNYLFKYFVKDGETNKVNVELLFNDEKKDEISEYQKVRCIGPTDAIWKILEYPIVANTVTVEVFYIHEEPTTEGKYKMPLLQEEGDFLNAPELNTDAEAFRHLISAKTVGKSKLMAYFDLMDEEHGKDNPNSDVLDLTYENIPTLFKWDPLHPYDIDIPHRKRGAWIRRKLNRKAIGRIVAISQRNKELFAMRALLIHKKGVRSFQDLRTIDGILFPTYDAAAKHLNLTKQGVLELEYFNELRNMLTPREFINAFVVYIFQEPDFKEHFEVFNLHKDHMNQIFLPRYRTNNNQPVAEILAIQRADNHLLYEIRIMLGANGYDTRKSNLPFGLINHEDIVDHDGENIEEDTRAIERYINSATNAQLVAFGNFKVIRGSDRNSKLMMIEGPAGTGKTFLYQMFATYLRTEGKSYINLASTGIASSLLYEGQTVHSLFKMPLNINEPEFEVKRENIRRLPDMERQRIKNADVIFIDEVSMLSNKQLDYIDHLLRLHFNRNKPFGGKFIVMGGDFRQCLPIIKDATTGQMEGATILNTRVFTHGHQVKREYLRENMRTGENEREFSNFLLQIGDGIRHNDTERFSLDGRMDKHRLVTIPNSMIFDGSIDEFIVEIFGNTRDGLIDHKNKAILAPTNSTVVAMNNHILDKYFINVEIFYSNDSLYFETDKVAEDLNISPELLHTYTPSGYPLHELRISKGCIIMCLRNINIKEGLCNGTRLIYEEVVSVGNDPRKLLKCKSLNGDVTHYIPQVEHTPVDLKIPIPFTRYQFPVKLGYSMTINKSQGQTLDKIGLLIDQIGIFSHGQLYVALSRVRTPDAVKIKWVKDQLPERRGKIKNVIYNGVLNQAFRPPQQIPLSQDMPNLDRFVEQE</sequence>
<feature type="domain" description="AAA+ ATPase" evidence="2">
    <location>
        <begin position="879"/>
        <end position="1018"/>
    </location>
</feature>
<dbReference type="InterPro" id="IPR003593">
    <property type="entry name" value="AAA+_ATPase"/>
</dbReference>
<evidence type="ECO:0000256" key="1">
    <source>
        <dbReference type="RuleBase" id="RU363044"/>
    </source>
</evidence>
<protein>
    <recommendedName>
        <fullName evidence="1">ATP-dependent DNA helicase</fullName>
        <ecNumber evidence="1">5.6.2.3</ecNumber>
    </recommendedName>
</protein>
<dbReference type="Gene3D" id="3.40.50.300">
    <property type="entry name" value="P-loop containing nucleotide triphosphate hydrolases"/>
    <property type="match status" value="1"/>
</dbReference>
<comment type="similarity">
    <text evidence="1">Belongs to the helicase family.</text>
</comment>
<dbReference type="WBParaSite" id="SPAL_0001088500.1">
    <property type="protein sequence ID" value="SPAL_0001088500.1"/>
    <property type="gene ID" value="SPAL_0001088500"/>
</dbReference>
<dbReference type="Pfam" id="PF14214">
    <property type="entry name" value="Helitron_like_N"/>
    <property type="match status" value="1"/>
</dbReference>
<dbReference type="SMART" id="SM00382">
    <property type="entry name" value="AAA"/>
    <property type="match status" value="1"/>
</dbReference>
<dbReference type="EC" id="5.6.2.3" evidence="1"/>
<dbReference type="Pfam" id="PF05970">
    <property type="entry name" value="PIF1"/>
    <property type="match status" value="1"/>
</dbReference>
<accession>A0A0N5BYN4</accession>
<organism evidence="3 4">
    <name type="scientific">Strongyloides papillosus</name>
    <name type="common">Intestinal threadworm</name>
    <dbReference type="NCBI Taxonomy" id="174720"/>
    <lineage>
        <taxon>Eukaryota</taxon>
        <taxon>Metazoa</taxon>
        <taxon>Ecdysozoa</taxon>
        <taxon>Nematoda</taxon>
        <taxon>Chromadorea</taxon>
        <taxon>Rhabditida</taxon>
        <taxon>Tylenchina</taxon>
        <taxon>Panagrolaimomorpha</taxon>
        <taxon>Strongyloidoidea</taxon>
        <taxon>Strongyloididae</taxon>
        <taxon>Strongyloides</taxon>
    </lineage>
</organism>
<reference evidence="4" key="1">
    <citation type="submission" date="2017-02" db="UniProtKB">
        <authorList>
            <consortium name="WormBaseParasite"/>
        </authorList>
    </citation>
    <scope>IDENTIFICATION</scope>
</reference>
<evidence type="ECO:0000259" key="2">
    <source>
        <dbReference type="SMART" id="SM00382"/>
    </source>
</evidence>
<dbReference type="GO" id="GO:0005524">
    <property type="term" value="F:ATP binding"/>
    <property type="evidence" value="ECO:0007669"/>
    <property type="project" value="UniProtKB-KW"/>
</dbReference>
<keyword evidence="1" id="KW-0347">Helicase</keyword>
<dbReference type="GO" id="GO:0006281">
    <property type="term" value="P:DNA repair"/>
    <property type="evidence" value="ECO:0007669"/>
    <property type="project" value="UniProtKB-KW"/>
</dbReference>
<dbReference type="InterPro" id="IPR027417">
    <property type="entry name" value="P-loop_NTPase"/>
</dbReference>
<evidence type="ECO:0000313" key="4">
    <source>
        <dbReference type="WBParaSite" id="SPAL_0001088500.1"/>
    </source>
</evidence>
<keyword evidence="1" id="KW-0234">DNA repair</keyword>
<dbReference type="GO" id="GO:0043139">
    <property type="term" value="F:5'-3' DNA helicase activity"/>
    <property type="evidence" value="ECO:0007669"/>
    <property type="project" value="UniProtKB-EC"/>
</dbReference>
<dbReference type="SUPFAM" id="SSF52540">
    <property type="entry name" value="P-loop containing nucleoside triphosphate hydrolases"/>
    <property type="match status" value="2"/>
</dbReference>
<dbReference type="STRING" id="174720.A0A0N5BYN4"/>
<dbReference type="PANTHER" id="PTHR10492:SF57">
    <property type="entry name" value="ATP-DEPENDENT DNA HELICASE"/>
    <property type="match status" value="1"/>
</dbReference>
<comment type="cofactor">
    <cofactor evidence="1">
        <name>Mg(2+)</name>
        <dbReference type="ChEBI" id="CHEBI:18420"/>
    </cofactor>
</comment>
<dbReference type="GO" id="GO:0016887">
    <property type="term" value="F:ATP hydrolysis activity"/>
    <property type="evidence" value="ECO:0007669"/>
    <property type="project" value="RHEA"/>
</dbReference>
<dbReference type="GO" id="GO:0006310">
    <property type="term" value="P:DNA recombination"/>
    <property type="evidence" value="ECO:0007669"/>
    <property type="project" value="UniProtKB-KW"/>
</dbReference>
<dbReference type="CDD" id="cd18809">
    <property type="entry name" value="SF1_C_RecD"/>
    <property type="match status" value="1"/>
</dbReference>
<keyword evidence="1" id="KW-0227">DNA damage</keyword>
<name>A0A0N5BYN4_STREA</name>